<protein>
    <submittedName>
        <fullName evidence="2">HET-domain-containing protein</fullName>
    </submittedName>
</protein>
<dbReference type="Pfam" id="PF06985">
    <property type="entry name" value="HET"/>
    <property type="match status" value="1"/>
</dbReference>
<dbReference type="EMBL" id="ML976669">
    <property type="protein sequence ID" value="KAF1975816.1"/>
    <property type="molecule type" value="Genomic_DNA"/>
</dbReference>
<dbReference type="AlphaFoldDB" id="A0A6A5VLC4"/>
<gene>
    <name evidence="2" type="ORF">BU23DRAFT_552302</name>
</gene>
<name>A0A6A5VLC4_9PLEO</name>
<reference evidence="2" key="1">
    <citation type="journal article" date="2020" name="Stud. Mycol.">
        <title>101 Dothideomycetes genomes: a test case for predicting lifestyles and emergence of pathogens.</title>
        <authorList>
            <person name="Haridas S."/>
            <person name="Albert R."/>
            <person name="Binder M."/>
            <person name="Bloem J."/>
            <person name="Labutti K."/>
            <person name="Salamov A."/>
            <person name="Andreopoulos B."/>
            <person name="Baker S."/>
            <person name="Barry K."/>
            <person name="Bills G."/>
            <person name="Bluhm B."/>
            <person name="Cannon C."/>
            <person name="Castanera R."/>
            <person name="Culley D."/>
            <person name="Daum C."/>
            <person name="Ezra D."/>
            <person name="Gonzalez J."/>
            <person name="Henrissat B."/>
            <person name="Kuo A."/>
            <person name="Liang C."/>
            <person name="Lipzen A."/>
            <person name="Lutzoni F."/>
            <person name="Magnuson J."/>
            <person name="Mondo S."/>
            <person name="Nolan M."/>
            <person name="Ohm R."/>
            <person name="Pangilinan J."/>
            <person name="Park H.-J."/>
            <person name="Ramirez L."/>
            <person name="Alfaro M."/>
            <person name="Sun H."/>
            <person name="Tritt A."/>
            <person name="Yoshinaga Y."/>
            <person name="Zwiers L.-H."/>
            <person name="Turgeon B."/>
            <person name="Goodwin S."/>
            <person name="Spatafora J."/>
            <person name="Crous P."/>
            <person name="Grigoriev I."/>
        </authorList>
    </citation>
    <scope>NUCLEOTIDE SEQUENCE</scope>
    <source>
        <strain evidence="2">CBS 107.79</strain>
    </source>
</reference>
<accession>A0A6A5VLC4</accession>
<dbReference type="PANTHER" id="PTHR33112">
    <property type="entry name" value="DOMAIN PROTEIN, PUTATIVE-RELATED"/>
    <property type="match status" value="1"/>
</dbReference>
<dbReference type="InterPro" id="IPR010730">
    <property type="entry name" value="HET"/>
</dbReference>
<sequence>MLCTTCTIIFANPRPTISQNHQPTLQTLWKAASKFCAICTVLWNMLCHHEWPLIPGPTAASLSLQPVSTYWVQRQSGPERSLSLVFTVNANGVGTPGVQGELGISARFLLNRVGDAGPLLAYTPPETLDAATFRPFAHHWLSRCLSTHSTCRPLNPSRSQFFTPTRLVRIGTPTHDHIQVVTHPYSEFTAASIPYVTLSHCWGSIPIFTLTSTSHYDLKSGFQISLLSKTFQDAIAVTRALGYEFIWIDSLCIIQDSKDDWNHEAPQMQSIYRGAVLNIAATSSANGDGGLFRSRQVPPIERTLVRSTWEDGSSEVYRIYHVDFWRDAFEGQPLMKRGWVVQELFLAPRVLHFNEHQMFWQCYGAAACEAYPECIPGEVSAGSISRNDILAILAHVQGDLSSGTKELALRLWSQVVKQYTTCKLSHPRDKLVAVAGIARVVQEAIRDEYCAGLWVQSFPTQLLWLSGSDELQPQPYRAPSWSWASVDTVVTSGHYEKTPYEDIKILANIISHKVVTATHDPFSEVMSGIIRLSGYLFTVVLRSSQKSRWSVFINGKEYDMPNAQILLDYQPPSLRLHCLPILVDLHQYPESWSISCLLLVPTGATRGQFMRCGTLFAFKSAFDMLDWTGYQSVESHRWLEYETVQSLGVYKISIV</sequence>
<dbReference type="PANTHER" id="PTHR33112:SF10">
    <property type="entry name" value="TOL"/>
    <property type="match status" value="1"/>
</dbReference>
<organism evidence="2 3">
    <name type="scientific">Bimuria novae-zelandiae CBS 107.79</name>
    <dbReference type="NCBI Taxonomy" id="1447943"/>
    <lineage>
        <taxon>Eukaryota</taxon>
        <taxon>Fungi</taxon>
        <taxon>Dikarya</taxon>
        <taxon>Ascomycota</taxon>
        <taxon>Pezizomycotina</taxon>
        <taxon>Dothideomycetes</taxon>
        <taxon>Pleosporomycetidae</taxon>
        <taxon>Pleosporales</taxon>
        <taxon>Massarineae</taxon>
        <taxon>Didymosphaeriaceae</taxon>
        <taxon>Bimuria</taxon>
    </lineage>
</organism>
<evidence type="ECO:0000313" key="2">
    <source>
        <dbReference type="EMBL" id="KAF1975816.1"/>
    </source>
</evidence>
<proteinExistence type="predicted"/>
<dbReference type="Proteomes" id="UP000800036">
    <property type="component" value="Unassembled WGS sequence"/>
</dbReference>
<evidence type="ECO:0000259" key="1">
    <source>
        <dbReference type="Pfam" id="PF06985"/>
    </source>
</evidence>
<keyword evidence="3" id="KW-1185">Reference proteome</keyword>
<evidence type="ECO:0000313" key="3">
    <source>
        <dbReference type="Proteomes" id="UP000800036"/>
    </source>
</evidence>
<dbReference type="OrthoDB" id="2958217at2759"/>
<feature type="domain" description="Heterokaryon incompatibility" evidence="1">
    <location>
        <begin position="195"/>
        <end position="343"/>
    </location>
</feature>